<gene>
    <name evidence="7" type="ORF">RGD00_04715</name>
</gene>
<dbReference type="PANTHER" id="PTHR30086">
    <property type="entry name" value="ARGININE EXPORTER PROTEIN ARGO"/>
    <property type="match status" value="1"/>
</dbReference>
<feature type="transmembrane region" description="Helical" evidence="6">
    <location>
        <begin position="41"/>
        <end position="64"/>
    </location>
</feature>
<feature type="transmembrane region" description="Helical" evidence="6">
    <location>
        <begin position="145"/>
        <end position="166"/>
    </location>
</feature>
<proteinExistence type="predicted"/>
<keyword evidence="3 6" id="KW-0812">Transmembrane</keyword>
<organism evidence="7 8">
    <name type="scientific">Ruixingdingia sedimenti</name>
    <dbReference type="NCBI Taxonomy" id="3073604"/>
    <lineage>
        <taxon>Bacteria</taxon>
        <taxon>Pseudomonadati</taxon>
        <taxon>Pseudomonadota</taxon>
        <taxon>Alphaproteobacteria</taxon>
        <taxon>Rhodobacterales</taxon>
        <taxon>Paracoccaceae</taxon>
        <taxon>Ruixingdingia</taxon>
    </lineage>
</organism>
<keyword evidence="2" id="KW-1003">Cell membrane</keyword>
<comment type="caution">
    <text evidence="7">The sequence shown here is derived from an EMBL/GenBank/DDBJ whole genome shotgun (WGS) entry which is preliminary data.</text>
</comment>
<evidence type="ECO:0000256" key="6">
    <source>
        <dbReference type="SAM" id="Phobius"/>
    </source>
</evidence>
<evidence type="ECO:0000256" key="5">
    <source>
        <dbReference type="ARBA" id="ARBA00023136"/>
    </source>
</evidence>
<name>A0ABU1F4V0_9RHOB</name>
<feature type="transmembrane region" description="Helical" evidence="6">
    <location>
        <begin position="71"/>
        <end position="91"/>
    </location>
</feature>
<reference evidence="7 8" key="1">
    <citation type="submission" date="2023-09" db="EMBL/GenBank/DDBJ databases">
        <title>Xinfangfangia sedmenti sp. nov., isolated the sedment.</title>
        <authorList>
            <person name="Xu L."/>
        </authorList>
    </citation>
    <scope>NUCLEOTIDE SEQUENCE [LARGE SCALE GENOMIC DNA]</scope>
    <source>
        <strain evidence="7 8">LG-4</strain>
    </source>
</reference>
<keyword evidence="8" id="KW-1185">Reference proteome</keyword>
<evidence type="ECO:0000256" key="4">
    <source>
        <dbReference type="ARBA" id="ARBA00022989"/>
    </source>
</evidence>
<accession>A0ABU1F4V0</accession>
<protein>
    <submittedName>
        <fullName evidence="7">LysE family transporter</fullName>
    </submittedName>
</protein>
<dbReference type="Proteomes" id="UP001247754">
    <property type="component" value="Unassembled WGS sequence"/>
</dbReference>
<comment type="subcellular location">
    <subcellularLocation>
        <location evidence="1">Cell membrane</location>
        <topology evidence="1">Multi-pass membrane protein</topology>
    </subcellularLocation>
</comment>
<sequence length="204" mass="21214">MTLAAFLAAWALHLVAAASPGPAVLMAARTGVTEGFRTGVWLALGLGLGAVVWAVAALFGLAVLFKVAPALLLGFKIAGGLFLCWIGFQMWRHAAVPLAAPGAGRVARGRIGAAWLGLATQLSNPKPAVFFGAVFVGTVPPGTTWPWLVALLIAVWVNEVACNILVARLFSFDRPRSIYARMKAGIDRAFGGILVALGIKIAAT</sequence>
<evidence type="ECO:0000256" key="2">
    <source>
        <dbReference type="ARBA" id="ARBA00022475"/>
    </source>
</evidence>
<evidence type="ECO:0000313" key="8">
    <source>
        <dbReference type="Proteomes" id="UP001247754"/>
    </source>
</evidence>
<evidence type="ECO:0000256" key="1">
    <source>
        <dbReference type="ARBA" id="ARBA00004651"/>
    </source>
</evidence>
<dbReference type="EMBL" id="JAVKPH010000003">
    <property type="protein sequence ID" value="MDR5651892.1"/>
    <property type="molecule type" value="Genomic_DNA"/>
</dbReference>
<evidence type="ECO:0000256" key="3">
    <source>
        <dbReference type="ARBA" id="ARBA00022692"/>
    </source>
</evidence>
<dbReference type="PANTHER" id="PTHR30086:SF20">
    <property type="entry name" value="ARGININE EXPORTER PROTEIN ARGO-RELATED"/>
    <property type="match status" value="1"/>
</dbReference>
<dbReference type="InterPro" id="IPR001123">
    <property type="entry name" value="LeuE-type"/>
</dbReference>
<dbReference type="RefSeq" id="WP_310456138.1">
    <property type="nucleotide sequence ID" value="NZ_JAVKPH010000003.1"/>
</dbReference>
<evidence type="ECO:0000313" key="7">
    <source>
        <dbReference type="EMBL" id="MDR5651892.1"/>
    </source>
</evidence>
<dbReference type="Pfam" id="PF01810">
    <property type="entry name" value="LysE"/>
    <property type="match status" value="1"/>
</dbReference>
<keyword evidence="4 6" id="KW-1133">Transmembrane helix</keyword>
<keyword evidence="5 6" id="KW-0472">Membrane</keyword>